<sequence length="160" mass="19041">MLMLTPKIKYMFGETSKNKSKTKIVEDEHYDGKLHSRVSILNTRWFLFLAISSLLEDNWTAKFQIFRFFYGIISNNTAKVLRPLLSTMNKNTFKQYREANRKRQTGKKWNTDLSPVEDSVTSMTINLQPIRCLEIVRTMEIRKQIHSDHKINYIWQTLFT</sequence>
<protein>
    <submittedName>
        <fullName evidence="1">Uncharacterized protein</fullName>
    </submittedName>
</protein>
<gene>
    <name evidence="1" type="ORF">RCL2_002790500</name>
</gene>
<evidence type="ECO:0000313" key="1">
    <source>
        <dbReference type="EMBL" id="GET01498.1"/>
    </source>
</evidence>
<comment type="caution">
    <text evidence="1">The sequence shown here is derived from an EMBL/GenBank/DDBJ whole genome shotgun (WGS) entry which is preliminary data.</text>
</comment>
<dbReference type="EMBL" id="BLAL01000300">
    <property type="protein sequence ID" value="GET01498.1"/>
    <property type="molecule type" value="Genomic_DNA"/>
</dbReference>
<evidence type="ECO:0000313" key="2">
    <source>
        <dbReference type="Proteomes" id="UP000615446"/>
    </source>
</evidence>
<dbReference type="Proteomes" id="UP000615446">
    <property type="component" value="Unassembled WGS sequence"/>
</dbReference>
<proteinExistence type="predicted"/>
<name>A0A8H3R3G8_9GLOM</name>
<accession>A0A8H3R3G8</accession>
<organism evidence="1 2">
    <name type="scientific">Rhizophagus clarus</name>
    <dbReference type="NCBI Taxonomy" id="94130"/>
    <lineage>
        <taxon>Eukaryota</taxon>
        <taxon>Fungi</taxon>
        <taxon>Fungi incertae sedis</taxon>
        <taxon>Mucoromycota</taxon>
        <taxon>Glomeromycotina</taxon>
        <taxon>Glomeromycetes</taxon>
        <taxon>Glomerales</taxon>
        <taxon>Glomeraceae</taxon>
        <taxon>Rhizophagus</taxon>
    </lineage>
</organism>
<dbReference type="AlphaFoldDB" id="A0A8H3R3G8"/>
<reference evidence="1" key="1">
    <citation type="submission" date="2019-10" db="EMBL/GenBank/DDBJ databases">
        <title>Conservation and host-specific expression of non-tandemly repeated heterogenous ribosome RNA gene in arbuscular mycorrhizal fungi.</title>
        <authorList>
            <person name="Maeda T."/>
            <person name="Kobayashi Y."/>
            <person name="Nakagawa T."/>
            <person name="Ezawa T."/>
            <person name="Yamaguchi K."/>
            <person name="Bino T."/>
            <person name="Nishimoto Y."/>
            <person name="Shigenobu S."/>
            <person name="Kawaguchi M."/>
        </authorList>
    </citation>
    <scope>NUCLEOTIDE SEQUENCE</scope>
    <source>
        <strain evidence="1">HR1</strain>
    </source>
</reference>